<dbReference type="Gene3D" id="3.50.50.60">
    <property type="entry name" value="FAD/NAD(P)-binding domain"/>
    <property type="match status" value="1"/>
</dbReference>
<evidence type="ECO:0000313" key="2">
    <source>
        <dbReference type="EMBL" id="BBJ56271.1"/>
    </source>
</evidence>
<accession>A0A499W2M3</accession>
<organism evidence="2">
    <name type="scientific">Streptomyces avermitilis</name>
    <dbReference type="NCBI Taxonomy" id="33903"/>
    <lineage>
        <taxon>Bacteria</taxon>
        <taxon>Bacillati</taxon>
        <taxon>Actinomycetota</taxon>
        <taxon>Actinomycetes</taxon>
        <taxon>Kitasatosporales</taxon>
        <taxon>Streptomycetaceae</taxon>
        <taxon>Streptomyces</taxon>
    </lineage>
</organism>
<dbReference type="InterPro" id="IPR036188">
    <property type="entry name" value="FAD/NAD-bd_sf"/>
</dbReference>
<reference evidence="2" key="1">
    <citation type="submission" date="2019-04" db="EMBL/GenBank/DDBJ databases">
        <title>Draft genome sequences of Streptomyces avermitilis MC3.</title>
        <authorList>
            <person name="Komaki H."/>
            <person name="Tamura T."/>
            <person name="Hosoyama A."/>
        </authorList>
    </citation>
    <scope>NUCLEOTIDE SEQUENCE</scope>
    <source>
        <strain evidence="2">MC3</strain>
    </source>
</reference>
<sequence length="411" mass="43736">MLMSGGAKAIEALLPGALEHWAEAGAAKIPLPSGVVSYTPGGWHRQWPAAHYLIACSRDLLDQHVRDIVLADPRIRLLDKTGVRALTGSAQRVTGVRVASREGLEWCIDADLVIDASGRDSNTVNWLAALGITGIRERHIASTLVYASRTYQAPARNNGAPLVQIATAPHTPGPRQTGTLIPIERGRWQVSLAGTGSGAPSEAKDAFVPFALQLPHPMIGQLIARAAPLTDVQVSDATGSSRRYFEDARHWPEGLVVLGDATATYNPLYGQGMSVAALHARALFHTLARMQLHAPGTARTAQKAIARLTEAAWSLSTSQDALYPHAANAAPSLADRAKGRYLNRLSQAAATSAQAAATLTQVTALEASPARLLKPSMLLAAGLGRWRRPLAYPPLTDAQRAVVNFADHPEP</sequence>
<dbReference type="Pfam" id="PF01494">
    <property type="entry name" value="FAD_binding_3"/>
    <property type="match status" value="1"/>
</dbReference>
<name>A0A499W2M3_STRAX</name>
<dbReference type="PANTHER" id="PTHR43422">
    <property type="entry name" value="THIAMINE THIAZOLE SYNTHASE"/>
    <property type="match status" value="1"/>
</dbReference>
<feature type="domain" description="FAD-binding" evidence="1">
    <location>
        <begin position="72"/>
        <end position="290"/>
    </location>
</feature>
<dbReference type="InterPro" id="IPR002938">
    <property type="entry name" value="FAD-bd"/>
</dbReference>
<evidence type="ECO:0000259" key="1">
    <source>
        <dbReference type="Pfam" id="PF01494"/>
    </source>
</evidence>
<dbReference type="GO" id="GO:0071949">
    <property type="term" value="F:FAD binding"/>
    <property type="evidence" value="ECO:0007669"/>
    <property type="project" value="InterPro"/>
</dbReference>
<proteinExistence type="predicted"/>
<protein>
    <recommendedName>
        <fullName evidence="1">FAD-binding domain-containing protein</fullName>
    </recommendedName>
</protein>
<dbReference type="PANTHER" id="PTHR43422:SF3">
    <property type="entry name" value="THIAMINE THIAZOLE SYNTHASE"/>
    <property type="match status" value="1"/>
</dbReference>
<dbReference type="SUPFAM" id="SSF51905">
    <property type="entry name" value="FAD/NAD(P)-binding domain"/>
    <property type="match status" value="1"/>
</dbReference>
<dbReference type="Gene3D" id="3.30.9.100">
    <property type="match status" value="1"/>
</dbReference>
<dbReference type="EMBL" id="AP019621">
    <property type="protein sequence ID" value="BBJ56271.1"/>
    <property type="molecule type" value="Genomic_DNA"/>
</dbReference>
<dbReference type="AlphaFoldDB" id="A0A499W2M3"/>
<gene>
    <name evidence="2" type="ORF">SAVMC3_89000</name>
</gene>